<protein>
    <submittedName>
        <fullName evidence="2">Anti-anti-sigma factor</fullName>
    </submittedName>
</protein>
<reference evidence="2 3" key="1">
    <citation type="submission" date="2018-05" db="EMBL/GenBank/DDBJ databases">
        <authorList>
            <person name="Lanie J.A."/>
            <person name="Ng W.-L."/>
            <person name="Kazmierczak K.M."/>
            <person name="Andrzejewski T.M."/>
            <person name="Davidsen T.M."/>
            <person name="Wayne K.J."/>
            <person name="Tettelin H."/>
            <person name="Glass J.I."/>
            <person name="Rusch D."/>
            <person name="Podicherti R."/>
            <person name="Tsui H.-C.T."/>
            <person name="Winkler M.E."/>
        </authorList>
    </citation>
    <scope>NUCLEOTIDE SEQUENCE [LARGE SCALE GENOMIC DNA]</scope>
    <source>
        <strain evidence="2 3">BUT-10</strain>
    </source>
</reference>
<dbReference type="AlphaFoldDB" id="A0A328BK36"/>
<dbReference type="SUPFAM" id="SSF52091">
    <property type="entry name" value="SpoIIaa-like"/>
    <property type="match status" value="1"/>
</dbReference>
<dbReference type="Gene3D" id="3.30.750.24">
    <property type="entry name" value="STAS domain"/>
    <property type="match status" value="1"/>
</dbReference>
<comment type="caution">
    <text evidence="2">The sequence shown here is derived from an EMBL/GenBank/DDBJ whole genome shotgun (WGS) entry which is preliminary data.</text>
</comment>
<dbReference type="PANTHER" id="PTHR33495">
    <property type="entry name" value="ANTI-SIGMA FACTOR ANTAGONIST TM_1081-RELATED-RELATED"/>
    <property type="match status" value="1"/>
</dbReference>
<dbReference type="GO" id="GO:0043856">
    <property type="term" value="F:anti-sigma factor antagonist activity"/>
    <property type="evidence" value="ECO:0007669"/>
    <property type="project" value="TreeGrafter"/>
</dbReference>
<dbReference type="Pfam" id="PF01740">
    <property type="entry name" value="STAS"/>
    <property type="match status" value="1"/>
</dbReference>
<evidence type="ECO:0000259" key="1">
    <source>
        <dbReference type="PROSITE" id="PS50801"/>
    </source>
</evidence>
<proteinExistence type="predicted"/>
<dbReference type="OrthoDB" id="280847at2"/>
<dbReference type="CDD" id="cd07043">
    <property type="entry name" value="STAS_anti-anti-sigma_factors"/>
    <property type="match status" value="1"/>
</dbReference>
<gene>
    <name evidence="2" type="ORF">DJ019_06225</name>
</gene>
<dbReference type="Proteomes" id="UP000249524">
    <property type="component" value="Unassembled WGS sequence"/>
</dbReference>
<evidence type="ECO:0000313" key="2">
    <source>
        <dbReference type="EMBL" id="RAK67503.1"/>
    </source>
</evidence>
<dbReference type="InterPro" id="IPR036513">
    <property type="entry name" value="STAS_dom_sf"/>
</dbReference>
<dbReference type="PANTHER" id="PTHR33495:SF2">
    <property type="entry name" value="ANTI-SIGMA FACTOR ANTAGONIST TM_1081-RELATED"/>
    <property type="match status" value="1"/>
</dbReference>
<dbReference type="EMBL" id="QFYS01000002">
    <property type="protein sequence ID" value="RAK67503.1"/>
    <property type="molecule type" value="Genomic_DNA"/>
</dbReference>
<sequence>MDLRWQVSVESGRVVGVPAGRVDETTWEAFTGHLTAAVKEAAANGAPLVVDLSGLDYMSSRGLRALTIARREAGETVAITLAAPNARMREILAISRYDKLFKIADSVESDI</sequence>
<accession>A0A328BK36</accession>
<keyword evidence="3" id="KW-1185">Reference proteome</keyword>
<dbReference type="PROSITE" id="PS50801">
    <property type="entry name" value="STAS"/>
    <property type="match status" value="1"/>
</dbReference>
<evidence type="ECO:0000313" key="3">
    <source>
        <dbReference type="Proteomes" id="UP000249524"/>
    </source>
</evidence>
<feature type="domain" description="STAS" evidence="1">
    <location>
        <begin position="3"/>
        <end position="111"/>
    </location>
</feature>
<organism evidence="2 3">
    <name type="scientific">Phenylobacterium kunshanense</name>
    <dbReference type="NCBI Taxonomy" id="1445034"/>
    <lineage>
        <taxon>Bacteria</taxon>
        <taxon>Pseudomonadati</taxon>
        <taxon>Pseudomonadota</taxon>
        <taxon>Alphaproteobacteria</taxon>
        <taxon>Caulobacterales</taxon>
        <taxon>Caulobacteraceae</taxon>
        <taxon>Phenylobacterium</taxon>
    </lineage>
</organism>
<name>A0A328BK36_9CAUL</name>
<dbReference type="RefSeq" id="WP_111275114.1">
    <property type="nucleotide sequence ID" value="NZ_QFYS01000002.1"/>
</dbReference>
<dbReference type="InterPro" id="IPR002645">
    <property type="entry name" value="STAS_dom"/>
</dbReference>